<keyword evidence="4" id="KW-0418">Kinase</keyword>
<dbReference type="InterPro" id="IPR024868">
    <property type="entry name" value="FJX1/FJ"/>
</dbReference>
<gene>
    <name evidence="4" type="primary">LOC117641569</name>
</gene>
<dbReference type="KEGG" id="tpal:117641569"/>
<dbReference type="GO" id="GO:0005615">
    <property type="term" value="C:extracellular space"/>
    <property type="evidence" value="ECO:0007669"/>
    <property type="project" value="TreeGrafter"/>
</dbReference>
<dbReference type="GeneID" id="117641569"/>
<dbReference type="FunCoup" id="A0A6P8YDG2">
    <property type="interactions" value="83"/>
</dbReference>
<keyword evidence="2" id="KW-0812">Transmembrane</keyword>
<dbReference type="PRINTS" id="PR02072">
    <property type="entry name" value="4JOINTEDBOX1"/>
</dbReference>
<dbReference type="GO" id="GO:0004674">
    <property type="term" value="F:protein serine/threonine kinase activity"/>
    <property type="evidence" value="ECO:0007669"/>
    <property type="project" value="UniProtKB-KW"/>
</dbReference>
<reference evidence="4" key="1">
    <citation type="submission" date="2025-08" db="UniProtKB">
        <authorList>
            <consortium name="RefSeq"/>
        </authorList>
    </citation>
    <scope>IDENTIFICATION</scope>
    <source>
        <tissue evidence="4">Total insect</tissue>
    </source>
</reference>
<sequence>MCEHQRVMPFADRDKRRTSKTYLLAYRQHLLAAIRSVMAWHERRTSPTSYRSLFCFLAASLAFALGLVVGVMIPLCVLPRHADAAILPAARPFNVTAINHVRADEDEDGRRQWRVTPNDSRSEPSTTPSPPRFPSVSFVSQFAASPPVLASLSNSSVVAMLRGESPEDATTPPSPSSAADAARVVGGIYWGQPVEDAMPKGFSEAEVEAWRRFTRTTAIVKMEEGCGRMQNRLLTFAEGTASCCRYRQNTDQIQGELFSFFLGHLLGLRNLAPSTLSVVRTRDPRWGQVRDRVTVAEWAEDKPVVLTRFVPSLQPAHIPKALRGPNRRLHPPDVEGDMAGLTELAQWSDLVVFDYLTANLDRVVNNLYNQQWNKGMMDAPAHNLARDPNTGLLVFLDNESGLLHGYRLLRKYENYHRLLLDQLCVFRRPTVDALRRLHRGGDVGDLLHEAFYRAEPKGRDVLPGLPTRNVKVLKERIALVLGQVERCEARYGDRTRTSA</sequence>
<feature type="region of interest" description="Disordered" evidence="1">
    <location>
        <begin position="104"/>
        <end position="132"/>
    </location>
</feature>
<keyword evidence="2" id="KW-0472">Membrane</keyword>
<dbReference type="CTD" id="37089"/>
<accession>A0A6P8YDG2</accession>
<protein>
    <submittedName>
        <fullName evidence="4">Extracellular serine/threonine protein kinase four-jointed</fullName>
    </submittedName>
</protein>
<dbReference type="OrthoDB" id="10055077at2759"/>
<organism evidence="4">
    <name type="scientific">Thrips palmi</name>
    <name type="common">Melon thrips</name>
    <dbReference type="NCBI Taxonomy" id="161013"/>
    <lineage>
        <taxon>Eukaryota</taxon>
        <taxon>Metazoa</taxon>
        <taxon>Ecdysozoa</taxon>
        <taxon>Arthropoda</taxon>
        <taxon>Hexapoda</taxon>
        <taxon>Insecta</taxon>
        <taxon>Pterygota</taxon>
        <taxon>Neoptera</taxon>
        <taxon>Paraneoptera</taxon>
        <taxon>Thysanoptera</taxon>
        <taxon>Terebrantia</taxon>
        <taxon>Thripoidea</taxon>
        <taxon>Thripidae</taxon>
        <taxon>Thrips</taxon>
    </lineage>
</organism>
<dbReference type="RefSeq" id="XP_034234915.1">
    <property type="nucleotide sequence ID" value="XM_034379024.1"/>
</dbReference>
<dbReference type="GO" id="GO:0007267">
    <property type="term" value="P:cell-cell signaling"/>
    <property type="evidence" value="ECO:0007669"/>
    <property type="project" value="TreeGrafter"/>
</dbReference>
<proteinExistence type="predicted"/>
<dbReference type="PANTHER" id="PTHR13147:SF5">
    <property type="entry name" value="FOUR-JOINTED BOX PROTEIN 1"/>
    <property type="match status" value="1"/>
</dbReference>
<keyword evidence="4" id="KW-0808">Transferase</keyword>
<name>A0A6P8YDG2_THRPL</name>
<evidence type="ECO:0000313" key="3">
    <source>
        <dbReference type="Proteomes" id="UP000515158"/>
    </source>
</evidence>
<dbReference type="InParanoid" id="A0A6P8YDG2"/>
<keyword evidence="2" id="KW-1133">Transmembrane helix</keyword>
<keyword evidence="3" id="KW-1185">Reference proteome</keyword>
<dbReference type="AlphaFoldDB" id="A0A6P8YDG2"/>
<dbReference type="Proteomes" id="UP000515158">
    <property type="component" value="Unplaced"/>
</dbReference>
<evidence type="ECO:0000313" key="4">
    <source>
        <dbReference type="RefSeq" id="XP_034234915.1"/>
    </source>
</evidence>
<evidence type="ECO:0000256" key="1">
    <source>
        <dbReference type="SAM" id="MobiDB-lite"/>
    </source>
</evidence>
<feature type="transmembrane region" description="Helical" evidence="2">
    <location>
        <begin position="53"/>
        <end position="75"/>
    </location>
</feature>
<keyword evidence="4" id="KW-0723">Serine/threonine-protein kinase</keyword>
<evidence type="ECO:0000256" key="2">
    <source>
        <dbReference type="SAM" id="Phobius"/>
    </source>
</evidence>
<dbReference type="PANTHER" id="PTHR13147">
    <property type="entry name" value="FOUR-JOINTED BOX PROTEIN 1"/>
    <property type="match status" value="1"/>
</dbReference>